<keyword evidence="4" id="KW-1185">Reference proteome</keyword>
<keyword evidence="1" id="KW-0732">Signal</keyword>
<feature type="domain" description="Stress-response A/B barrel" evidence="2">
    <location>
        <begin position="53"/>
        <end position="173"/>
    </location>
</feature>
<evidence type="ECO:0000313" key="4">
    <source>
        <dbReference type="Proteomes" id="UP000478571"/>
    </source>
</evidence>
<dbReference type="Proteomes" id="UP000478571">
    <property type="component" value="Unassembled WGS sequence"/>
</dbReference>
<dbReference type="Gene3D" id="3.30.70.100">
    <property type="match status" value="1"/>
</dbReference>
<dbReference type="InterPro" id="IPR011008">
    <property type="entry name" value="Dimeric_a/b-barrel"/>
</dbReference>
<organism evidence="3 4">
    <name type="scientific">Vibrio tetraodonis subsp. pristinus</name>
    <dbReference type="NCBI Taxonomy" id="2695891"/>
    <lineage>
        <taxon>Bacteria</taxon>
        <taxon>Pseudomonadati</taxon>
        <taxon>Pseudomonadota</taxon>
        <taxon>Gammaproteobacteria</taxon>
        <taxon>Vibrionales</taxon>
        <taxon>Vibrionaceae</taxon>
        <taxon>Vibrio</taxon>
    </lineage>
</organism>
<dbReference type="SMART" id="SM00886">
    <property type="entry name" value="Dabb"/>
    <property type="match status" value="1"/>
</dbReference>
<gene>
    <name evidence="3" type="ORF">GTG28_04650</name>
</gene>
<evidence type="ECO:0000313" key="3">
    <source>
        <dbReference type="EMBL" id="MYM58506.1"/>
    </source>
</evidence>
<evidence type="ECO:0000259" key="2">
    <source>
        <dbReference type="PROSITE" id="PS51502"/>
    </source>
</evidence>
<comment type="caution">
    <text evidence="3">The sequence shown here is derived from an EMBL/GenBank/DDBJ whole genome shotgun (WGS) entry which is preliminary data.</text>
</comment>
<feature type="chain" id="PRO_5026748937" evidence="1">
    <location>
        <begin position="20"/>
        <end position="175"/>
    </location>
</feature>
<proteinExistence type="predicted"/>
<dbReference type="RefSeq" id="WP_160927405.1">
    <property type="nucleotide sequence ID" value="NZ_WWEU01000001.1"/>
</dbReference>
<dbReference type="PROSITE" id="PS51502">
    <property type="entry name" value="S_R_A_B_BARREL"/>
    <property type="match status" value="1"/>
</dbReference>
<dbReference type="EMBL" id="WWEU01000001">
    <property type="protein sequence ID" value="MYM58506.1"/>
    <property type="molecule type" value="Genomic_DNA"/>
</dbReference>
<dbReference type="SUPFAM" id="SSF54909">
    <property type="entry name" value="Dimeric alpha+beta barrel"/>
    <property type="match status" value="1"/>
</dbReference>
<dbReference type="InterPro" id="IPR013097">
    <property type="entry name" value="Dabb"/>
</dbReference>
<feature type="signal peptide" evidence="1">
    <location>
        <begin position="1"/>
        <end position="19"/>
    </location>
</feature>
<reference evidence="3 4" key="1">
    <citation type="submission" date="2020-01" db="EMBL/GenBank/DDBJ databases">
        <title>Draft Genome Sequence of Vibrio sp. strain OCN044, Isolated from a Healthy Coral at Palmyra Atoll.</title>
        <authorList>
            <person name="Videau P."/>
            <person name="Loughran R."/>
            <person name="Esquivel A."/>
            <person name="Deadmond M."/>
            <person name="Paddock B.E."/>
            <person name="Saw J.H."/>
            <person name="Ushijima B."/>
        </authorList>
    </citation>
    <scope>NUCLEOTIDE SEQUENCE [LARGE SCALE GENOMIC DNA]</scope>
    <source>
        <strain evidence="3 4">OCN044</strain>
    </source>
</reference>
<dbReference type="Pfam" id="PF07876">
    <property type="entry name" value="Dabb"/>
    <property type="match status" value="1"/>
</dbReference>
<accession>A0A6L8LTI6</accession>
<dbReference type="AlphaFoldDB" id="A0A6L8LTI6"/>
<evidence type="ECO:0000256" key="1">
    <source>
        <dbReference type="SAM" id="SignalP"/>
    </source>
</evidence>
<name>A0A6L8LTI6_9VIBR</name>
<protein>
    <submittedName>
        <fullName evidence="3">Dabb family protein</fullName>
    </submittedName>
</protein>
<sequence length="175" mass="19531">MKNTLAITILSTFSFFSLAHTISNQDEYASNPKTIPVESYANETKSDYLEGTTRHIVLFDLKDDVTPAQTKEIIDRFLALKSSKRDGKPYIKNIEVGSGNISKEGQGKGYDLSFIVSFASKGDLNYYVGTPAVSDPNYFDANHQKFKDFVGPFLKIETNPDGSKYVGVLVFDYQL</sequence>